<evidence type="ECO:0000259" key="1">
    <source>
        <dbReference type="Pfam" id="PF00501"/>
    </source>
</evidence>
<proteinExistence type="predicted"/>
<dbReference type="Pfam" id="PF13193">
    <property type="entry name" value="AMP-binding_C"/>
    <property type="match status" value="1"/>
</dbReference>
<dbReference type="InterPro" id="IPR020845">
    <property type="entry name" value="AMP-binding_CS"/>
</dbReference>
<dbReference type="Pfam" id="PF00501">
    <property type="entry name" value="AMP-binding"/>
    <property type="match status" value="1"/>
</dbReference>
<dbReference type="SUPFAM" id="SSF56801">
    <property type="entry name" value="Acetyl-CoA synthetase-like"/>
    <property type="match status" value="1"/>
</dbReference>
<protein>
    <submittedName>
        <fullName evidence="3">ATP-dependent acyl-CoA ligase</fullName>
    </submittedName>
</protein>
<dbReference type="OrthoDB" id="7315605at2"/>
<sequence>MQPVSGEDAMRDFSDWTVIHLVRRQAAKLGEKTYLTFDTGLELTYAGLDRRSDDLAAALAGAGIGEGDRVLVLVKNRAEFMVALFGIMKAGAVFVPVNTELRGAFLQHQLQNSDPKAVLVDIDLVHHFEGVDRGEAKPAHVVVVGGPPPAELPEALLGAEISSFDDFEATGRGRTPPAVEPGIHDLAAIIYTSGTTGPAKGVLLPHGHFYVWMDRQLAKLGQTADDVYYICMPLFHVNALNLQCLGTMMAGGRAHVVQRFSPNRWLDEVIETGATITNLLGVMPEFVFNTPPTDRDRDHRLRMVTAVPISKEWGAAMEQRFGFKIVQGFGMTECGMTALGDVNESGLEPGCAGYIDDEFYEVRIADPETDWPLGTDEVGELLIRPKFPGIFSAGYYRMPEKTVEAWRNLWFHTGDACRIDARGRLHYVDRIKDCIRRRGENISAFEVEQVINAHPAIAESAVVGVKVEGAGGEEEVMAVIVETPGRSVEPKELLDYCAPRMPRYAVPRFVRRIAELDKTASGKLRKGDLRDAGVTTDTWDRESIGYVVQR</sequence>
<evidence type="ECO:0000313" key="4">
    <source>
        <dbReference type="Proteomes" id="UP000229498"/>
    </source>
</evidence>
<organism evidence="3 4">
    <name type="scientific">Minwuia thermotolerans</name>
    <dbReference type="NCBI Taxonomy" id="2056226"/>
    <lineage>
        <taxon>Bacteria</taxon>
        <taxon>Pseudomonadati</taxon>
        <taxon>Pseudomonadota</taxon>
        <taxon>Alphaproteobacteria</taxon>
        <taxon>Minwuiales</taxon>
        <taxon>Minwuiaceae</taxon>
        <taxon>Minwuia</taxon>
    </lineage>
</organism>
<feature type="domain" description="AMP-binding enzyme C-terminal" evidence="2">
    <location>
        <begin position="446"/>
        <end position="523"/>
    </location>
</feature>
<dbReference type="AlphaFoldDB" id="A0A2M9G4H0"/>
<dbReference type="EMBL" id="PHIG01000025">
    <property type="protein sequence ID" value="PJK30600.1"/>
    <property type="molecule type" value="Genomic_DNA"/>
</dbReference>
<keyword evidence="4" id="KW-1185">Reference proteome</keyword>
<evidence type="ECO:0000313" key="3">
    <source>
        <dbReference type="EMBL" id="PJK30600.1"/>
    </source>
</evidence>
<dbReference type="PANTHER" id="PTHR43767">
    <property type="entry name" value="LONG-CHAIN-FATTY-ACID--COA LIGASE"/>
    <property type="match status" value="1"/>
</dbReference>
<reference evidence="3 4" key="1">
    <citation type="submission" date="2017-11" db="EMBL/GenBank/DDBJ databases">
        <title>Draft genome sequence of Rhizobiales bacterium SY3-13.</title>
        <authorList>
            <person name="Sun C."/>
        </authorList>
    </citation>
    <scope>NUCLEOTIDE SEQUENCE [LARGE SCALE GENOMIC DNA]</scope>
    <source>
        <strain evidence="3 4">SY3-13</strain>
    </source>
</reference>
<gene>
    <name evidence="3" type="ORF">CVT23_06560</name>
</gene>
<keyword evidence="3" id="KW-0436">Ligase</keyword>
<dbReference type="InterPro" id="IPR042099">
    <property type="entry name" value="ANL_N_sf"/>
</dbReference>
<comment type="caution">
    <text evidence="3">The sequence shown here is derived from an EMBL/GenBank/DDBJ whole genome shotgun (WGS) entry which is preliminary data.</text>
</comment>
<accession>A0A2M9G4H0</accession>
<dbReference type="InterPro" id="IPR025110">
    <property type="entry name" value="AMP-bd_C"/>
</dbReference>
<evidence type="ECO:0000259" key="2">
    <source>
        <dbReference type="Pfam" id="PF13193"/>
    </source>
</evidence>
<feature type="domain" description="AMP-dependent synthetase/ligase" evidence="1">
    <location>
        <begin position="23"/>
        <end position="385"/>
    </location>
</feature>
<name>A0A2M9G4H0_9PROT</name>
<dbReference type="Proteomes" id="UP000229498">
    <property type="component" value="Unassembled WGS sequence"/>
</dbReference>
<dbReference type="GO" id="GO:0016878">
    <property type="term" value="F:acid-thiol ligase activity"/>
    <property type="evidence" value="ECO:0007669"/>
    <property type="project" value="UniProtKB-ARBA"/>
</dbReference>
<dbReference type="PANTHER" id="PTHR43767:SF1">
    <property type="entry name" value="NONRIBOSOMAL PEPTIDE SYNTHASE PES1 (EUROFUNG)-RELATED"/>
    <property type="match status" value="1"/>
</dbReference>
<dbReference type="PROSITE" id="PS00455">
    <property type="entry name" value="AMP_BINDING"/>
    <property type="match status" value="1"/>
</dbReference>
<dbReference type="InterPro" id="IPR045851">
    <property type="entry name" value="AMP-bd_C_sf"/>
</dbReference>
<dbReference type="InterPro" id="IPR000873">
    <property type="entry name" value="AMP-dep_synth/lig_dom"/>
</dbReference>
<dbReference type="Gene3D" id="3.40.50.12780">
    <property type="entry name" value="N-terminal domain of ligase-like"/>
    <property type="match status" value="1"/>
</dbReference>
<dbReference type="Gene3D" id="3.30.300.30">
    <property type="match status" value="1"/>
</dbReference>
<dbReference type="InterPro" id="IPR050237">
    <property type="entry name" value="ATP-dep_AMP-bd_enzyme"/>
</dbReference>